<evidence type="ECO:0000313" key="3">
    <source>
        <dbReference type="Proteomes" id="UP000240755"/>
    </source>
</evidence>
<dbReference type="InterPro" id="IPR011083">
    <property type="entry name" value="Phage_tail_collar_dom"/>
</dbReference>
<dbReference type="EMBL" id="MF574151">
    <property type="protein sequence ID" value="ASU01127.1"/>
    <property type="molecule type" value="Genomic_DNA"/>
</dbReference>
<dbReference type="SUPFAM" id="SSF88874">
    <property type="entry name" value="Receptor-binding domain of short tail fibre protein gp12"/>
    <property type="match status" value="1"/>
</dbReference>
<dbReference type="Gene3D" id="3.90.1340.10">
    <property type="entry name" value="Phage tail collar domain"/>
    <property type="match status" value="1"/>
</dbReference>
<name>A0A2D0XR28_9CAUD</name>
<proteinExistence type="predicted"/>
<evidence type="ECO:0000313" key="2">
    <source>
        <dbReference type="EMBL" id="ASU01127.1"/>
    </source>
</evidence>
<dbReference type="Proteomes" id="UP000240755">
    <property type="component" value="Segment"/>
</dbReference>
<dbReference type="GO" id="GO:0098671">
    <property type="term" value="P:adhesion receptor-mediated virion attachment to host cell"/>
    <property type="evidence" value="ECO:0007669"/>
    <property type="project" value="UniProtKB-KW"/>
</dbReference>
<reference evidence="2 3" key="1">
    <citation type="journal article" date="2017" name="Sci. Rep.">
        <title>Analysis of the CRISPR-Cas system in bacteriophages active on epidemic strains of Vibrio cholerae in Bangladesh.</title>
        <authorList>
            <person name="Naser I.B."/>
            <person name="Hoque M.M."/>
            <person name="Nahid M.A."/>
            <person name="Tareq T.M."/>
            <person name="Rocky M.K."/>
            <person name="Faruque S.M."/>
        </authorList>
    </citation>
    <scope>NUCLEOTIDE SEQUENCE [LARGE SCALE GENOMIC DNA]</scope>
</reference>
<organism evidence="2 3">
    <name type="scientific">Vibrio phage JSF25</name>
    <dbReference type="NCBI Taxonomy" id="2026085"/>
    <lineage>
        <taxon>Viruses</taxon>
        <taxon>Duplodnaviria</taxon>
        <taxon>Heunggongvirae</taxon>
        <taxon>Uroviricota</taxon>
        <taxon>Caudoviricetes</taxon>
        <taxon>Autographivirales</taxon>
        <taxon>Autotranscriptaviridae</taxon>
        <taxon>Studiervirinae</taxon>
        <taxon>Chatterjeevirus</taxon>
        <taxon>Chatterjeevirus ICP3</taxon>
    </lineage>
</organism>
<dbReference type="Pfam" id="PF07484">
    <property type="entry name" value="Collar"/>
    <property type="match status" value="1"/>
</dbReference>
<dbReference type="GO" id="GO:0046718">
    <property type="term" value="P:symbiont entry into host cell"/>
    <property type="evidence" value="ECO:0007669"/>
    <property type="project" value="UniProtKB-KW"/>
</dbReference>
<evidence type="ECO:0000259" key="1">
    <source>
        <dbReference type="Pfam" id="PF07484"/>
    </source>
</evidence>
<dbReference type="InterPro" id="IPR037053">
    <property type="entry name" value="Phage_tail_collar_dom_sf"/>
</dbReference>
<dbReference type="GO" id="GO:0098015">
    <property type="term" value="C:virus tail"/>
    <property type="evidence" value="ECO:0007669"/>
    <property type="project" value="UniProtKB-KW"/>
</dbReference>
<feature type="domain" description="Phage tail collar" evidence="1">
    <location>
        <begin position="163"/>
        <end position="199"/>
    </location>
</feature>
<sequence>MNLSQIQTLHVAEEARDLAGDSIAVDDNGDLDARGRKIVNLADAEDDTDAVNYGMLKKFDNSTFNNAQKAEASANAAKSSENKAKDSELRSIEAEAKCLASAGTAMTAAADANRSKVAAEDAEQVVVPLVPIVEKASKDAAKAAADAAQAVQDVKDLGAVPVGTIATFIKTPPAGYLKCDGSTFSQTEYPELYAYLGTNVLPNFNDRYLKQPSDEVNINQGFNAQMPDHWHDVTEHTHTRGNMEITGEFRNVNNSGTWHEMTYTSGAFHSGAPEPNCAFVQSLTPSYTGLTMAYFNASRTWTGNTSASLIKTEGINRSSLSIAIGQALEVKHHTVIFAIKAAGKVSDEGLMEVTQIKADVSDLTTRVETLEEWPQSGSNERGTWVKHQDGRMECHYQAILGFQDYTEVSGALYKGPNHFWTFPEEFIATPTVHIMGNNASNAWLFCSSAFPSTTAVTYSVFSVVRGSNIQTTIGLAAFGRWK</sequence>
<protein>
    <submittedName>
        <fullName evidence="2">Tail fibers protein</fullName>
    </submittedName>
</protein>
<accession>A0A2D0XR28</accession>